<dbReference type="GO" id="GO:0030942">
    <property type="term" value="F:endoplasmic reticulum signal peptide binding"/>
    <property type="evidence" value="ECO:0007669"/>
    <property type="project" value="UniProtKB-UniRule"/>
</dbReference>
<dbReference type="Proteomes" id="UP000515154">
    <property type="component" value="Unplaced"/>
</dbReference>
<reference evidence="11" key="1">
    <citation type="submission" date="2025-08" db="UniProtKB">
        <authorList>
            <consortium name="RefSeq"/>
        </authorList>
    </citation>
    <scope>IDENTIFICATION</scope>
</reference>
<evidence type="ECO:0000256" key="7">
    <source>
        <dbReference type="ARBA" id="ARBA00023274"/>
    </source>
</evidence>
<keyword evidence="5 8" id="KW-0694">RNA-binding</keyword>
<dbReference type="FunFam" id="3.30.720.10:FF:000003">
    <property type="entry name" value="Signal recognition particle 14"/>
    <property type="match status" value="1"/>
</dbReference>
<keyword evidence="6 8" id="KW-0733">Signal recognition particle</keyword>
<keyword evidence="4 8" id="KW-0963">Cytoplasm</keyword>
<dbReference type="InterPro" id="IPR003210">
    <property type="entry name" value="Signal_recog_particle_SRP14"/>
</dbReference>
<dbReference type="AlphaFoldDB" id="A0A6P7TYR6"/>
<comment type="subunit">
    <text evidence="8">Heterodimer with SRP9; binds RNA as heterodimer. Component of a signal recognition particle (SRP) complex that consists of a 7SL RNA molecule of 300 nucleotides and six protein subunits: SRP72, SRP68, SRP54, SRP19, SRP14 and SRP9.</text>
</comment>
<comment type="function">
    <text evidence="8">Component of the signal recognition particle (SRP) complex, a ribonucleoprotein complex that mediates the cotranslational targeting of secretory and membrane proteins to the endoplasmic reticulum (ER). SRP9 together with SRP14 and the Alu portion of the SRP RNA, constitutes the elongation arrest domain of SRP. The complex of SRP9 and SRP14 is required for SRP RNA binding.</text>
</comment>
<accession>A0A6P7TYR6</accession>
<evidence type="ECO:0000313" key="10">
    <source>
        <dbReference type="Proteomes" id="UP000515154"/>
    </source>
</evidence>
<feature type="region of interest" description="Disordered" evidence="9">
    <location>
        <begin position="46"/>
        <end position="68"/>
    </location>
</feature>
<evidence type="ECO:0000256" key="1">
    <source>
        <dbReference type="ARBA" id="ARBA00004496"/>
    </source>
</evidence>
<evidence type="ECO:0000313" key="11">
    <source>
        <dbReference type="RefSeq" id="XP_029656943.2"/>
    </source>
</evidence>
<dbReference type="GO" id="GO:0008312">
    <property type="term" value="F:7S RNA binding"/>
    <property type="evidence" value="ECO:0007669"/>
    <property type="project" value="UniProtKB-UniRule"/>
</dbReference>
<keyword evidence="10" id="KW-1185">Reference proteome</keyword>
<evidence type="ECO:0000256" key="5">
    <source>
        <dbReference type="ARBA" id="ARBA00022884"/>
    </source>
</evidence>
<evidence type="ECO:0000256" key="2">
    <source>
        <dbReference type="ARBA" id="ARBA00010349"/>
    </source>
</evidence>
<dbReference type="GO" id="GO:0005786">
    <property type="term" value="C:signal recognition particle, endoplasmic reticulum targeting"/>
    <property type="evidence" value="ECO:0007669"/>
    <property type="project" value="UniProtKB-UniRule"/>
</dbReference>
<dbReference type="InterPro" id="IPR009018">
    <property type="entry name" value="Signal_recog_particle_SRP9/14"/>
</dbReference>
<dbReference type="SUPFAM" id="SSF54762">
    <property type="entry name" value="Signal recognition particle alu RNA binding heterodimer, SRP9/14"/>
    <property type="match status" value="1"/>
</dbReference>
<name>A0A6P7TYR6_9MOLL</name>
<dbReference type="RefSeq" id="XP_029656943.2">
    <property type="nucleotide sequence ID" value="XM_029801083.2"/>
</dbReference>
<evidence type="ECO:0000256" key="4">
    <source>
        <dbReference type="ARBA" id="ARBA00022490"/>
    </source>
</evidence>
<comment type="similarity">
    <text evidence="2 8">Belongs to the SRP14 family.</text>
</comment>
<comment type="subcellular location">
    <subcellularLocation>
        <location evidence="1 8">Cytoplasm</location>
    </subcellularLocation>
</comment>
<gene>
    <name evidence="11" type="primary">LOC115230988</name>
</gene>
<evidence type="ECO:0000256" key="9">
    <source>
        <dbReference type="SAM" id="MobiDB-lite"/>
    </source>
</evidence>
<evidence type="ECO:0000256" key="6">
    <source>
        <dbReference type="ARBA" id="ARBA00023135"/>
    </source>
</evidence>
<dbReference type="KEGG" id="osn:115230988"/>
<dbReference type="Pfam" id="PF02290">
    <property type="entry name" value="SRP14"/>
    <property type="match status" value="1"/>
</dbReference>
<dbReference type="PANTHER" id="PTHR12013">
    <property type="entry name" value="SIGNAL RECOGNITION PARTICLE 14 KD PROTEIN"/>
    <property type="match status" value="1"/>
</dbReference>
<organism evidence="10 11">
    <name type="scientific">Octopus sinensis</name>
    <name type="common">East Asian common octopus</name>
    <dbReference type="NCBI Taxonomy" id="2607531"/>
    <lineage>
        <taxon>Eukaryota</taxon>
        <taxon>Metazoa</taxon>
        <taxon>Spiralia</taxon>
        <taxon>Lophotrochozoa</taxon>
        <taxon>Mollusca</taxon>
        <taxon>Cephalopoda</taxon>
        <taxon>Coleoidea</taxon>
        <taxon>Octopodiformes</taxon>
        <taxon>Octopoda</taxon>
        <taxon>Incirrata</taxon>
        <taxon>Octopodidae</taxon>
        <taxon>Octopus</taxon>
    </lineage>
</organism>
<dbReference type="Gene3D" id="3.30.720.10">
    <property type="entry name" value="Signal recognition particle alu RNA binding heterodimer, srp9/1"/>
    <property type="match status" value="1"/>
</dbReference>
<dbReference type="GO" id="GO:0006614">
    <property type="term" value="P:SRP-dependent cotranslational protein targeting to membrane"/>
    <property type="evidence" value="ECO:0007669"/>
    <property type="project" value="UniProtKB-UniRule"/>
</dbReference>
<proteinExistence type="inferred from homology"/>
<sequence>MMTVLVCSSFVMLYYPHFSFALCLFQFLSELTRFFQRSKTSGSLNITMKRYDGRTRPKPKSNRSEQSISHETVEYKCILRASLGKKKISTIVNQKEVNKFQMAYINVLKGNMDGLKKRDKKSAKGKSKATQ</sequence>
<evidence type="ECO:0000256" key="3">
    <source>
        <dbReference type="ARBA" id="ARBA00017926"/>
    </source>
</evidence>
<evidence type="ECO:0000256" key="8">
    <source>
        <dbReference type="RuleBase" id="RU368100"/>
    </source>
</evidence>
<protein>
    <recommendedName>
        <fullName evidence="3 8">Signal recognition particle 14 kDa protein</fullName>
        <shortName evidence="8">SRP14</shortName>
    </recommendedName>
</protein>
<keyword evidence="7 8" id="KW-0687">Ribonucleoprotein</keyword>